<evidence type="ECO:0000313" key="13">
    <source>
        <dbReference type="RefSeq" id="XP_010492467.1"/>
    </source>
</evidence>
<evidence type="ECO:0000256" key="6">
    <source>
        <dbReference type="ARBA" id="ARBA00022989"/>
    </source>
</evidence>
<keyword evidence="5" id="KW-0677">Repeat</keyword>
<dbReference type="SUPFAM" id="SSF52058">
    <property type="entry name" value="L domain-like"/>
    <property type="match status" value="1"/>
</dbReference>
<dbReference type="InterPro" id="IPR032675">
    <property type="entry name" value="LRR_dom_sf"/>
</dbReference>
<evidence type="ECO:0000256" key="8">
    <source>
        <dbReference type="ARBA" id="ARBA00023170"/>
    </source>
</evidence>
<keyword evidence="8" id="KW-0675">Receptor</keyword>
<keyword evidence="2" id="KW-0433">Leucine-rich repeat</keyword>
<dbReference type="GeneID" id="104769851"/>
<gene>
    <name evidence="13" type="primary">LOC104769851</name>
</gene>
<keyword evidence="12" id="KW-1185">Reference proteome</keyword>
<protein>
    <submittedName>
        <fullName evidence="13">Receptor-like protein 12</fullName>
    </submittedName>
</protein>
<dbReference type="PANTHER" id="PTHR48061">
    <property type="entry name" value="LEUCINE-RICH REPEAT RECEPTOR PROTEIN KINASE EMS1-LIKE-RELATED"/>
    <property type="match status" value="1"/>
</dbReference>
<evidence type="ECO:0000256" key="4">
    <source>
        <dbReference type="ARBA" id="ARBA00022729"/>
    </source>
</evidence>
<dbReference type="Pfam" id="PF08263">
    <property type="entry name" value="LRRNT_2"/>
    <property type="match status" value="1"/>
</dbReference>
<name>A0ABM0XXM1_CAMSA</name>
<keyword evidence="3 10" id="KW-0812">Transmembrane</keyword>
<dbReference type="Pfam" id="PF00560">
    <property type="entry name" value="LRR_1"/>
    <property type="match status" value="2"/>
</dbReference>
<dbReference type="InterPro" id="IPR013210">
    <property type="entry name" value="LRR_N_plant-typ"/>
</dbReference>
<evidence type="ECO:0000313" key="12">
    <source>
        <dbReference type="Proteomes" id="UP000694864"/>
    </source>
</evidence>
<proteinExistence type="predicted"/>
<dbReference type="PANTHER" id="PTHR48061:SF46">
    <property type="entry name" value="LEUCINE-RICH REPEAT-CONTAINING N-TERMINAL PLANT-TYPE DOMAIN-CONTAINING PROTEIN"/>
    <property type="match status" value="1"/>
</dbReference>
<keyword evidence="4" id="KW-0732">Signal</keyword>
<evidence type="ECO:0000259" key="11">
    <source>
        <dbReference type="Pfam" id="PF08263"/>
    </source>
</evidence>
<accession>A0ABM0XXM1</accession>
<feature type="transmembrane region" description="Helical" evidence="10">
    <location>
        <begin position="12"/>
        <end position="31"/>
    </location>
</feature>
<dbReference type="Gene3D" id="3.80.10.10">
    <property type="entry name" value="Ribonuclease Inhibitor"/>
    <property type="match status" value="1"/>
</dbReference>
<evidence type="ECO:0000256" key="3">
    <source>
        <dbReference type="ARBA" id="ARBA00022692"/>
    </source>
</evidence>
<evidence type="ECO:0000256" key="9">
    <source>
        <dbReference type="ARBA" id="ARBA00023180"/>
    </source>
</evidence>
<feature type="domain" description="Leucine-rich repeat-containing N-terminal plant-type" evidence="11">
    <location>
        <begin position="39"/>
        <end position="89"/>
    </location>
</feature>
<sequence length="204" mass="22829">MKAFLSNQKMSVLLRYISFLFLVSSFLNTFVSSTQHLCHSDQRDALLQFKSEFSIEKPLGWDDSDGSSYLKRESWVNKSDCCSWDGITCAAKSGKVIGLDLSSSNLHGPLKSKSSLFRLRHLRDLNLAYNNFTGSPIPAEFDKLMGLERLDLSNSLLSGQIPIKLLQLTKIQVVEDQVKYGRIVNEHHVDCRQAGAICGIALNT</sequence>
<dbReference type="Proteomes" id="UP000694864">
    <property type="component" value="Chromosome 20"/>
</dbReference>
<evidence type="ECO:0000256" key="1">
    <source>
        <dbReference type="ARBA" id="ARBA00004479"/>
    </source>
</evidence>
<evidence type="ECO:0000256" key="10">
    <source>
        <dbReference type="SAM" id="Phobius"/>
    </source>
</evidence>
<evidence type="ECO:0000256" key="2">
    <source>
        <dbReference type="ARBA" id="ARBA00022614"/>
    </source>
</evidence>
<keyword evidence="6 10" id="KW-1133">Transmembrane helix</keyword>
<keyword evidence="9" id="KW-0325">Glycoprotein</keyword>
<evidence type="ECO:0000256" key="5">
    <source>
        <dbReference type="ARBA" id="ARBA00022737"/>
    </source>
</evidence>
<dbReference type="InterPro" id="IPR046956">
    <property type="entry name" value="RLP23-like"/>
</dbReference>
<dbReference type="InterPro" id="IPR001611">
    <property type="entry name" value="Leu-rich_rpt"/>
</dbReference>
<keyword evidence="7 10" id="KW-0472">Membrane</keyword>
<comment type="subcellular location">
    <subcellularLocation>
        <location evidence="1">Membrane</location>
        <topology evidence="1">Single-pass type I membrane protein</topology>
    </subcellularLocation>
</comment>
<reference evidence="13" key="2">
    <citation type="submission" date="2025-08" db="UniProtKB">
        <authorList>
            <consortium name="RefSeq"/>
        </authorList>
    </citation>
    <scope>IDENTIFICATION</scope>
    <source>
        <tissue evidence="13">Leaf</tissue>
    </source>
</reference>
<reference evidence="12" key="1">
    <citation type="journal article" date="2014" name="Nat. Commun.">
        <title>The emerging biofuel crop Camelina sativa retains a highly undifferentiated hexaploid genome structure.</title>
        <authorList>
            <person name="Kagale S."/>
            <person name="Koh C."/>
            <person name="Nixon J."/>
            <person name="Bollina V."/>
            <person name="Clarke W.E."/>
            <person name="Tuteja R."/>
            <person name="Spillane C."/>
            <person name="Robinson S.J."/>
            <person name="Links M.G."/>
            <person name="Clarke C."/>
            <person name="Higgins E.E."/>
            <person name="Huebert T."/>
            <person name="Sharpe A.G."/>
            <person name="Parkin I.A."/>
        </authorList>
    </citation>
    <scope>NUCLEOTIDE SEQUENCE [LARGE SCALE GENOMIC DNA]</scope>
    <source>
        <strain evidence="12">cv. DH55</strain>
    </source>
</reference>
<evidence type="ECO:0000256" key="7">
    <source>
        <dbReference type="ARBA" id="ARBA00023136"/>
    </source>
</evidence>
<organism evidence="12 13">
    <name type="scientific">Camelina sativa</name>
    <name type="common">False flax</name>
    <name type="synonym">Myagrum sativum</name>
    <dbReference type="NCBI Taxonomy" id="90675"/>
    <lineage>
        <taxon>Eukaryota</taxon>
        <taxon>Viridiplantae</taxon>
        <taxon>Streptophyta</taxon>
        <taxon>Embryophyta</taxon>
        <taxon>Tracheophyta</taxon>
        <taxon>Spermatophyta</taxon>
        <taxon>Magnoliopsida</taxon>
        <taxon>eudicotyledons</taxon>
        <taxon>Gunneridae</taxon>
        <taxon>Pentapetalae</taxon>
        <taxon>rosids</taxon>
        <taxon>malvids</taxon>
        <taxon>Brassicales</taxon>
        <taxon>Brassicaceae</taxon>
        <taxon>Camelineae</taxon>
        <taxon>Camelina</taxon>
    </lineage>
</organism>
<dbReference type="RefSeq" id="XP_010492467.1">
    <property type="nucleotide sequence ID" value="XM_010494165.1"/>
</dbReference>